<evidence type="ECO:0000256" key="1">
    <source>
        <dbReference type="ARBA" id="ARBA00004123"/>
    </source>
</evidence>
<keyword evidence="10" id="KW-1185">Reference proteome</keyword>
<dbReference type="GO" id="GO:0004402">
    <property type="term" value="F:histone acetyltransferase activity"/>
    <property type="evidence" value="ECO:0007669"/>
    <property type="project" value="InterPro"/>
</dbReference>
<dbReference type="EMBL" id="JAAMOB010000002">
    <property type="protein sequence ID" value="KAF4117002.1"/>
    <property type="molecule type" value="Genomic_DNA"/>
</dbReference>
<feature type="region of interest" description="Disordered" evidence="7">
    <location>
        <begin position="101"/>
        <end position="136"/>
    </location>
</feature>
<dbReference type="GO" id="GO:0005634">
    <property type="term" value="C:nucleus"/>
    <property type="evidence" value="ECO:0007669"/>
    <property type="project" value="UniProtKB-SubCell"/>
</dbReference>
<keyword evidence="5" id="KW-0804">Transcription</keyword>
<protein>
    <recommendedName>
        <fullName evidence="2">histone acetyltransferase</fullName>
        <ecNumber evidence="2">2.3.1.48</ecNumber>
    </recommendedName>
</protein>
<keyword evidence="3" id="KW-0808">Transferase</keyword>
<dbReference type="EC" id="2.3.1.48" evidence="2"/>
<reference evidence="9 10" key="1">
    <citation type="submission" date="2020-04" db="EMBL/GenBank/DDBJ databases">
        <title>Chromosome-level genome assembly of a cyprinid fish Onychostoma macrolepis by integration of Nanopore Sequencing, Bionano and Hi-C technology.</title>
        <authorList>
            <person name="Wang D."/>
        </authorList>
    </citation>
    <scope>NUCLEOTIDE SEQUENCE [LARGE SCALE GENOMIC DNA]</scope>
    <source>
        <strain evidence="9">SWU-2019</strain>
        <tissue evidence="9">Muscle</tissue>
    </source>
</reference>
<name>A0A7J6DCK4_9TELE</name>
<evidence type="ECO:0000256" key="7">
    <source>
        <dbReference type="SAM" id="MobiDB-lite"/>
    </source>
</evidence>
<comment type="subcellular location">
    <subcellularLocation>
        <location evidence="1">Nucleus</location>
    </subcellularLocation>
</comment>
<organism evidence="9 10">
    <name type="scientific">Onychostoma macrolepis</name>
    <dbReference type="NCBI Taxonomy" id="369639"/>
    <lineage>
        <taxon>Eukaryota</taxon>
        <taxon>Metazoa</taxon>
        <taxon>Chordata</taxon>
        <taxon>Craniata</taxon>
        <taxon>Vertebrata</taxon>
        <taxon>Euteleostomi</taxon>
        <taxon>Actinopterygii</taxon>
        <taxon>Neopterygii</taxon>
        <taxon>Teleostei</taxon>
        <taxon>Ostariophysi</taxon>
        <taxon>Cypriniformes</taxon>
        <taxon>Cyprinidae</taxon>
        <taxon>Acrossocheilinae</taxon>
        <taxon>Onychostoma</taxon>
    </lineage>
</organism>
<dbReference type="GO" id="GO:0000123">
    <property type="term" value="C:histone acetyltransferase complex"/>
    <property type="evidence" value="ECO:0007669"/>
    <property type="project" value="TreeGrafter"/>
</dbReference>
<evidence type="ECO:0000259" key="8">
    <source>
        <dbReference type="PROSITE" id="PS51727"/>
    </source>
</evidence>
<dbReference type="AlphaFoldDB" id="A0A7J6DCK4"/>
<dbReference type="OrthoDB" id="899at2759"/>
<dbReference type="GO" id="GO:0005667">
    <property type="term" value="C:transcription regulator complex"/>
    <property type="evidence" value="ECO:0007669"/>
    <property type="project" value="TreeGrafter"/>
</dbReference>
<dbReference type="Proteomes" id="UP000579812">
    <property type="component" value="Unassembled WGS sequence"/>
</dbReference>
<sequence>MISEGSCDTEDWSNDADHLSLIFSVCDASTSMTRRNHVMLHLNSCPAVSSRSCLFPGCKSSGNVTLHRFPCELPYFEGDFWPNVLEESIKELEKEVEQWKKNTATSETTEGIQADRKNAKKSSASRANKKKPGMPNVANDLFQRLYATMEKHKKLFFVIPLHAGPDINTLPPIMDPDPLLTCDLMDGRWEFSSLLMLVETDVCTLGM</sequence>
<dbReference type="InterPro" id="IPR013178">
    <property type="entry name" value="Histone_AcTrfase_Rtt109/CBP"/>
</dbReference>
<evidence type="ECO:0000313" key="10">
    <source>
        <dbReference type="Proteomes" id="UP000579812"/>
    </source>
</evidence>
<evidence type="ECO:0000256" key="2">
    <source>
        <dbReference type="ARBA" id="ARBA00013184"/>
    </source>
</evidence>
<dbReference type="GO" id="GO:0031490">
    <property type="term" value="F:chromatin DNA binding"/>
    <property type="evidence" value="ECO:0007669"/>
    <property type="project" value="TreeGrafter"/>
</dbReference>
<keyword evidence="4" id="KW-0805">Transcription regulation</keyword>
<gene>
    <name evidence="9" type="ORF">G5714_001555</name>
</gene>
<dbReference type="PROSITE" id="PS51727">
    <property type="entry name" value="CBP_P300_HAT"/>
    <property type="match status" value="1"/>
</dbReference>
<accession>A0A7J6DCK4</accession>
<evidence type="ECO:0000313" key="9">
    <source>
        <dbReference type="EMBL" id="KAF4117002.1"/>
    </source>
</evidence>
<comment type="caution">
    <text evidence="9">The sequence shown here is derived from an EMBL/GenBank/DDBJ whole genome shotgun (WGS) entry which is preliminary data.</text>
</comment>
<evidence type="ECO:0000256" key="4">
    <source>
        <dbReference type="ARBA" id="ARBA00023015"/>
    </source>
</evidence>
<evidence type="ECO:0000256" key="6">
    <source>
        <dbReference type="ARBA" id="ARBA00023242"/>
    </source>
</evidence>
<dbReference type="GO" id="GO:0045944">
    <property type="term" value="P:positive regulation of transcription by RNA polymerase II"/>
    <property type="evidence" value="ECO:0007669"/>
    <property type="project" value="TreeGrafter"/>
</dbReference>
<dbReference type="PANTHER" id="PTHR13808">
    <property type="entry name" value="CBP/P300-RELATED"/>
    <property type="match status" value="1"/>
</dbReference>
<evidence type="ECO:0000256" key="3">
    <source>
        <dbReference type="ARBA" id="ARBA00022679"/>
    </source>
</evidence>
<evidence type="ECO:0000256" key="5">
    <source>
        <dbReference type="ARBA" id="ARBA00023163"/>
    </source>
</evidence>
<keyword evidence="6" id="KW-0539">Nucleus</keyword>
<dbReference type="InterPro" id="IPR031162">
    <property type="entry name" value="CBP_P300_HAT"/>
</dbReference>
<dbReference type="PANTHER" id="PTHR13808:SF34">
    <property type="entry name" value="CREB-BINDING PROTEIN"/>
    <property type="match status" value="1"/>
</dbReference>
<proteinExistence type="predicted"/>
<feature type="domain" description="CBP/p300-type HAT" evidence="8">
    <location>
        <begin position="1"/>
        <end position="207"/>
    </location>
</feature>
<feature type="compositionally biased region" description="Polar residues" evidence="7">
    <location>
        <begin position="101"/>
        <end position="111"/>
    </location>
</feature>
<dbReference type="GO" id="GO:0003713">
    <property type="term" value="F:transcription coactivator activity"/>
    <property type="evidence" value="ECO:0007669"/>
    <property type="project" value="TreeGrafter"/>
</dbReference>
<dbReference type="Pfam" id="PF08214">
    <property type="entry name" value="HAT_KAT11"/>
    <property type="match status" value="1"/>
</dbReference>